<dbReference type="RefSeq" id="WP_189489699.1">
    <property type="nucleotide sequence ID" value="NZ_BMZO01000005.1"/>
</dbReference>
<dbReference type="FunFam" id="1.20.120.1780:FF:000001">
    <property type="entry name" value="4-hydroxybenzoate octaprenyltransferase"/>
    <property type="match status" value="1"/>
</dbReference>
<evidence type="ECO:0000256" key="1">
    <source>
        <dbReference type="ARBA" id="ARBA00001946"/>
    </source>
</evidence>
<dbReference type="FunFam" id="1.10.357.140:FF:000003">
    <property type="entry name" value="4-hydroxybenzoate polyprenyltransferase, mitochondrial"/>
    <property type="match status" value="1"/>
</dbReference>
<dbReference type="CDD" id="cd13959">
    <property type="entry name" value="PT_UbiA_COQ2"/>
    <property type="match status" value="1"/>
</dbReference>
<comment type="function">
    <text evidence="11">Catalyzes the prenylation of para-hydroxybenzoate (PHB) with an all-trans polyprenyl group. Mediates the second step in the final reaction sequence of ubiquinone-8 (UQ-8) biosynthesis, which is the condensation of the polyisoprenoid side chain with PHB, generating the first membrane-bound Q intermediate 3-octaprenyl-4-hydroxybenzoate.</text>
</comment>
<feature type="transmembrane region" description="Helical" evidence="11">
    <location>
        <begin position="306"/>
        <end position="323"/>
    </location>
</feature>
<evidence type="ECO:0000256" key="2">
    <source>
        <dbReference type="ARBA" id="ARBA00004141"/>
    </source>
</evidence>
<evidence type="ECO:0000256" key="8">
    <source>
        <dbReference type="ARBA" id="ARBA00022692"/>
    </source>
</evidence>
<keyword evidence="4 11" id="KW-1003">Cell membrane</keyword>
<feature type="transmembrane region" description="Helical" evidence="11">
    <location>
        <begin position="76"/>
        <end position="94"/>
    </location>
</feature>
<comment type="subcellular location">
    <subcellularLocation>
        <location evidence="11">Cell inner membrane</location>
        <topology evidence="11">Multi-pass membrane protein</topology>
    </subcellularLocation>
    <subcellularLocation>
        <location evidence="2">Membrane</location>
        <topology evidence="2">Multi-pass membrane protein</topology>
    </subcellularLocation>
</comment>
<dbReference type="InterPro" id="IPR000537">
    <property type="entry name" value="UbiA_prenyltransferase"/>
</dbReference>
<dbReference type="Proteomes" id="UP000641137">
    <property type="component" value="Unassembled WGS sequence"/>
</dbReference>
<evidence type="ECO:0000313" key="13">
    <source>
        <dbReference type="EMBL" id="GHC71394.1"/>
    </source>
</evidence>
<dbReference type="GO" id="GO:0005886">
    <property type="term" value="C:plasma membrane"/>
    <property type="evidence" value="ECO:0007669"/>
    <property type="project" value="UniProtKB-SubCell"/>
</dbReference>
<comment type="pathway">
    <text evidence="11">Cofactor biosynthesis; ubiquinone biosynthesis.</text>
</comment>
<keyword evidence="14" id="KW-1185">Reference proteome</keyword>
<evidence type="ECO:0000256" key="10">
    <source>
        <dbReference type="ARBA" id="ARBA00023136"/>
    </source>
</evidence>
<proteinExistence type="inferred from homology"/>
<comment type="similarity">
    <text evidence="3 11">Belongs to the UbiA prenyltransferase family.</text>
</comment>
<evidence type="ECO:0000256" key="3">
    <source>
        <dbReference type="ARBA" id="ARBA00005985"/>
    </source>
</evidence>
<dbReference type="GO" id="GO:0008412">
    <property type="term" value="F:4-hydroxybenzoate polyprenyltransferase activity"/>
    <property type="evidence" value="ECO:0007669"/>
    <property type="project" value="UniProtKB-UniRule"/>
</dbReference>
<reference evidence="13" key="2">
    <citation type="submission" date="2020-09" db="EMBL/GenBank/DDBJ databases">
        <authorList>
            <person name="Sun Q."/>
            <person name="Kim S."/>
        </authorList>
    </citation>
    <scope>NUCLEOTIDE SEQUENCE</scope>
    <source>
        <strain evidence="13">KCTC 42097</strain>
    </source>
</reference>
<sequence>MDTIQSRNVQGRVADAPSGHWVYKILPRPAWGFAQLARWDRPIGWWLLLWPCWWSAALAAVAYAREGDTLLSLLPSPYHIVLFLIGAIAMRGAGCTYNDIVDIRIDEQVERTRSRPLPSGRVTKKQAWAFLVAQSLVGLVVLLQFNSFAILLGLASLGVVALYPFMKRFTNWPQLVLGFAFSWGALMGWAAAFGDIDGPAVLLYIGAILWTIGYDTIYAHQDKEDDALVGIGSTALFMGKHTKLWLSGLYGGALILFAYAIAAAQAPMPALAGVVAAGIHMARQITVLDIDNPTQCLALFKSNKTVGWMIFLGIVGSGLWAWIKPLLG</sequence>
<evidence type="ECO:0000256" key="4">
    <source>
        <dbReference type="ARBA" id="ARBA00022475"/>
    </source>
</evidence>
<keyword evidence="9 11" id="KW-1133">Transmembrane helix</keyword>
<dbReference type="EMBL" id="BMZO01000005">
    <property type="protein sequence ID" value="GHC71394.1"/>
    <property type="molecule type" value="Genomic_DNA"/>
</dbReference>
<feature type="transmembrane region" description="Helical" evidence="11">
    <location>
        <begin position="175"/>
        <end position="194"/>
    </location>
</feature>
<dbReference type="Pfam" id="PF01040">
    <property type="entry name" value="UbiA"/>
    <property type="match status" value="1"/>
</dbReference>
<dbReference type="PROSITE" id="PS00943">
    <property type="entry name" value="UBIA"/>
    <property type="match status" value="1"/>
</dbReference>
<reference evidence="13" key="1">
    <citation type="journal article" date="2014" name="Int. J. Syst. Evol. Microbiol.">
        <title>Complete genome sequence of Corynebacterium casei LMG S-19264T (=DSM 44701T), isolated from a smear-ripened cheese.</title>
        <authorList>
            <consortium name="US DOE Joint Genome Institute (JGI-PGF)"/>
            <person name="Walter F."/>
            <person name="Albersmeier A."/>
            <person name="Kalinowski J."/>
            <person name="Ruckert C."/>
        </authorList>
    </citation>
    <scope>NUCLEOTIDE SEQUENCE</scope>
    <source>
        <strain evidence="13">KCTC 42097</strain>
    </source>
</reference>
<keyword evidence="11" id="KW-0460">Magnesium</keyword>
<dbReference type="NCBIfam" id="TIGR01474">
    <property type="entry name" value="ubiA_proteo"/>
    <property type="match status" value="1"/>
</dbReference>
<accession>A0A8J3DH87</accession>
<comment type="cofactor">
    <cofactor evidence="1 11">
        <name>Mg(2+)</name>
        <dbReference type="ChEBI" id="CHEBI:18420"/>
    </cofactor>
</comment>
<dbReference type="Gene3D" id="1.10.357.140">
    <property type="entry name" value="UbiA prenyltransferase"/>
    <property type="match status" value="1"/>
</dbReference>
<organism evidence="13 14">
    <name type="scientific">Limoniibacter endophyticus</name>
    <dbReference type="NCBI Taxonomy" id="1565040"/>
    <lineage>
        <taxon>Bacteria</taxon>
        <taxon>Pseudomonadati</taxon>
        <taxon>Pseudomonadota</taxon>
        <taxon>Alphaproteobacteria</taxon>
        <taxon>Hyphomicrobiales</taxon>
        <taxon>Bartonellaceae</taxon>
        <taxon>Limoniibacter</taxon>
    </lineage>
</organism>
<evidence type="ECO:0000256" key="9">
    <source>
        <dbReference type="ARBA" id="ARBA00022989"/>
    </source>
</evidence>
<dbReference type="PANTHER" id="PTHR11048">
    <property type="entry name" value="PRENYLTRANSFERASES"/>
    <property type="match status" value="1"/>
</dbReference>
<dbReference type="UniPathway" id="UPA00232"/>
<dbReference type="Gene3D" id="1.20.120.1780">
    <property type="entry name" value="UbiA prenyltransferase"/>
    <property type="match status" value="1"/>
</dbReference>
<keyword evidence="8 11" id="KW-0812">Transmembrane</keyword>
<comment type="catalytic activity">
    <reaction evidence="11">
        <text>all-trans-octaprenyl diphosphate + 4-hydroxybenzoate = 4-hydroxy-3-(all-trans-octaprenyl)benzoate + diphosphate</text>
        <dbReference type="Rhea" id="RHEA:27782"/>
        <dbReference type="ChEBI" id="CHEBI:1617"/>
        <dbReference type="ChEBI" id="CHEBI:17879"/>
        <dbReference type="ChEBI" id="CHEBI:33019"/>
        <dbReference type="ChEBI" id="CHEBI:57711"/>
        <dbReference type="EC" id="2.5.1.39"/>
    </reaction>
</comment>
<keyword evidence="7 11" id="KW-0831">Ubiquinone biosynthesis</keyword>
<dbReference type="InterPro" id="IPR044878">
    <property type="entry name" value="UbiA_sf"/>
</dbReference>
<evidence type="ECO:0000256" key="7">
    <source>
        <dbReference type="ARBA" id="ARBA00022688"/>
    </source>
</evidence>
<comment type="caution">
    <text evidence="13">The sequence shown here is derived from an EMBL/GenBank/DDBJ whole genome shotgun (WGS) entry which is preliminary data.</text>
</comment>
<keyword evidence="6 11" id="KW-0808">Transferase</keyword>
<evidence type="ECO:0000256" key="5">
    <source>
        <dbReference type="ARBA" id="ARBA00022519"/>
    </source>
</evidence>
<protein>
    <recommendedName>
        <fullName evidence="11 12">4-hydroxybenzoate octaprenyltransferase</fullName>
        <ecNumber evidence="11 12">2.5.1.39</ecNumber>
    </recommendedName>
    <alternativeName>
        <fullName evidence="11">4-HB polyprenyltransferase</fullName>
    </alternativeName>
</protein>
<dbReference type="GO" id="GO:0006744">
    <property type="term" value="P:ubiquinone biosynthetic process"/>
    <property type="evidence" value="ECO:0007669"/>
    <property type="project" value="UniProtKB-UniRule"/>
</dbReference>
<dbReference type="InterPro" id="IPR006370">
    <property type="entry name" value="HB_polyprenyltransferase-like"/>
</dbReference>
<evidence type="ECO:0000256" key="6">
    <source>
        <dbReference type="ARBA" id="ARBA00022679"/>
    </source>
</evidence>
<feature type="transmembrane region" description="Helical" evidence="11">
    <location>
        <begin position="43"/>
        <end position="64"/>
    </location>
</feature>
<name>A0A8J3DH87_9HYPH</name>
<evidence type="ECO:0000256" key="12">
    <source>
        <dbReference type="NCBIfam" id="TIGR01474"/>
    </source>
</evidence>
<dbReference type="AlphaFoldDB" id="A0A8J3DH87"/>
<feature type="transmembrane region" description="Helical" evidence="11">
    <location>
        <begin position="200"/>
        <end position="218"/>
    </location>
</feature>
<evidence type="ECO:0000256" key="11">
    <source>
        <dbReference type="HAMAP-Rule" id="MF_01635"/>
    </source>
</evidence>
<dbReference type="PANTHER" id="PTHR11048:SF28">
    <property type="entry name" value="4-HYDROXYBENZOATE POLYPRENYLTRANSFERASE, MITOCHONDRIAL"/>
    <property type="match status" value="1"/>
</dbReference>
<dbReference type="InterPro" id="IPR030470">
    <property type="entry name" value="UbiA_prenylTrfase_CS"/>
</dbReference>
<evidence type="ECO:0000313" key="14">
    <source>
        <dbReference type="Proteomes" id="UP000641137"/>
    </source>
</evidence>
<keyword evidence="10 11" id="KW-0472">Membrane</keyword>
<gene>
    <name evidence="11 13" type="primary">ubiA</name>
    <name evidence="13" type="ORF">GCM10010136_18530</name>
</gene>
<dbReference type="EC" id="2.5.1.39" evidence="11 12"/>
<keyword evidence="5 11" id="KW-0997">Cell inner membrane</keyword>
<dbReference type="HAMAP" id="MF_01635">
    <property type="entry name" value="UbiA"/>
    <property type="match status" value="1"/>
</dbReference>
<feature type="transmembrane region" description="Helical" evidence="11">
    <location>
        <begin position="127"/>
        <end position="143"/>
    </location>
</feature>
<dbReference type="InterPro" id="IPR039653">
    <property type="entry name" value="Prenyltransferase"/>
</dbReference>